<dbReference type="InterPro" id="IPR050336">
    <property type="entry name" value="Chromosome_partition/occlusion"/>
</dbReference>
<organism evidence="2">
    <name type="scientific">marine sediment metagenome</name>
    <dbReference type="NCBI Taxonomy" id="412755"/>
    <lineage>
        <taxon>unclassified sequences</taxon>
        <taxon>metagenomes</taxon>
        <taxon>ecological metagenomes</taxon>
    </lineage>
</organism>
<dbReference type="SUPFAM" id="SSF110849">
    <property type="entry name" value="ParB/Sulfiredoxin"/>
    <property type="match status" value="1"/>
</dbReference>
<sequence length="128" mass="14542">MSQIGIRDVVPNDYNTNVMSPDAYRRLVEDMRENGPGAIEPIIVRKAGEKFEIVDGFNRWKAAKELAWTAIPANIRDVPLEEAKVINYRKNSERGAIDPFREAELFRSEMDTGVTQQGVADRYGIERS</sequence>
<dbReference type="InterPro" id="IPR003115">
    <property type="entry name" value="ParB_N"/>
</dbReference>
<gene>
    <name evidence="2" type="ORF">S06H3_21044</name>
</gene>
<evidence type="ECO:0000259" key="1">
    <source>
        <dbReference type="SMART" id="SM00470"/>
    </source>
</evidence>
<dbReference type="GO" id="GO:0045881">
    <property type="term" value="P:positive regulation of sporulation resulting in formation of a cellular spore"/>
    <property type="evidence" value="ECO:0007669"/>
    <property type="project" value="TreeGrafter"/>
</dbReference>
<name>X1M9S9_9ZZZZ</name>
<dbReference type="AlphaFoldDB" id="X1M9S9"/>
<comment type="caution">
    <text evidence="2">The sequence shown here is derived from an EMBL/GenBank/DDBJ whole genome shotgun (WGS) entry which is preliminary data.</text>
</comment>
<dbReference type="EMBL" id="BARV01010987">
    <property type="protein sequence ID" value="GAI03109.1"/>
    <property type="molecule type" value="Genomic_DNA"/>
</dbReference>
<proteinExistence type="predicted"/>
<dbReference type="GO" id="GO:0007059">
    <property type="term" value="P:chromosome segregation"/>
    <property type="evidence" value="ECO:0007669"/>
    <property type="project" value="TreeGrafter"/>
</dbReference>
<dbReference type="GO" id="GO:0005694">
    <property type="term" value="C:chromosome"/>
    <property type="evidence" value="ECO:0007669"/>
    <property type="project" value="TreeGrafter"/>
</dbReference>
<dbReference type="Gene3D" id="3.90.1530.10">
    <property type="entry name" value="Conserved hypothetical protein from pyrococcus furiosus pfu- 392566-001, ParB domain"/>
    <property type="match status" value="1"/>
</dbReference>
<dbReference type="PANTHER" id="PTHR33375">
    <property type="entry name" value="CHROMOSOME-PARTITIONING PROTEIN PARB-RELATED"/>
    <property type="match status" value="1"/>
</dbReference>
<evidence type="ECO:0000313" key="2">
    <source>
        <dbReference type="EMBL" id="GAI03109.1"/>
    </source>
</evidence>
<dbReference type="PANTHER" id="PTHR33375:SF1">
    <property type="entry name" value="CHROMOSOME-PARTITIONING PROTEIN PARB-RELATED"/>
    <property type="match status" value="1"/>
</dbReference>
<feature type="domain" description="ParB-like N-terminal" evidence="1">
    <location>
        <begin position="2"/>
        <end position="92"/>
    </location>
</feature>
<dbReference type="Pfam" id="PF02195">
    <property type="entry name" value="ParB_N"/>
    <property type="match status" value="1"/>
</dbReference>
<feature type="non-terminal residue" evidence="2">
    <location>
        <position position="128"/>
    </location>
</feature>
<dbReference type="InterPro" id="IPR036086">
    <property type="entry name" value="ParB/Sulfiredoxin_sf"/>
</dbReference>
<reference evidence="2" key="1">
    <citation type="journal article" date="2014" name="Front. Microbiol.">
        <title>High frequency of phylogenetically diverse reductive dehalogenase-homologous genes in deep subseafloor sedimentary metagenomes.</title>
        <authorList>
            <person name="Kawai M."/>
            <person name="Futagami T."/>
            <person name="Toyoda A."/>
            <person name="Takaki Y."/>
            <person name="Nishi S."/>
            <person name="Hori S."/>
            <person name="Arai W."/>
            <person name="Tsubouchi T."/>
            <person name="Morono Y."/>
            <person name="Uchiyama I."/>
            <person name="Ito T."/>
            <person name="Fujiyama A."/>
            <person name="Inagaki F."/>
            <person name="Takami H."/>
        </authorList>
    </citation>
    <scope>NUCLEOTIDE SEQUENCE</scope>
    <source>
        <strain evidence="2">Expedition CK06-06</strain>
    </source>
</reference>
<protein>
    <recommendedName>
        <fullName evidence="1">ParB-like N-terminal domain-containing protein</fullName>
    </recommendedName>
</protein>
<accession>X1M9S9</accession>
<dbReference type="SMART" id="SM00470">
    <property type="entry name" value="ParB"/>
    <property type="match status" value="1"/>
</dbReference>